<dbReference type="STRING" id="1121416.SAMN02745220_04171"/>
<dbReference type="InterPro" id="IPR000644">
    <property type="entry name" value="CBS_dom"/>
</dbReference>
<dbReference type="SUPFAM" id="SSF54631">
    <property type="entry name" value="CBS-domain pair"/>
    <property type="match status" value="1"/>
</dbReference>
<dbReference type="InterPro" id="IPR046342">
    <property type="entry name" value="CBS_dom_sf"/>
</dbReference>
<dbReference type="Pfam" id="PF00571">
    <property type="entry name" value="CBS"/>
    <property type="match status" value="1"/>
</dbReference>
<name>A0A1M7YGN9_9BACT</name>
<dbReference type="Gene3D" id="3.10.580.10">
    <property type="entry name" value="CBS-domain"/>
    <property type="match status" value="1"/>
</dbReference>
<evidence type="ECO:0000313" key="2">
    <source>
        <dbReference type="EMBL" id="SHO51698.1"/>
    </source>
</evidence>
<dbReference type="AlphaFoldDB" id="A0A1M7YGN9"/>
<evidence type="ECO:0000259" key="1">
    <source>
        <dbReference type="Pfam" id="PF00571"/>
    </source>
</evidence>
<organism evidence="2 3">
    <name type="scientific">Desulfopila aestuarii DSM 18488</name>
    <dbReference type="NCBI Taxonomy" id="1121416"/>
    <lineage>
        <taxon>Bacteria</taxon>
        <taxon>Pseudomonadati</taxon>
        <taxon>Thermodesulfobacteriota</taxon>
        <taxon>Desulfobulbia</taxon>
        <taxon>Desulfobulbales</taxon>
        <taxon>Desulfocapsaceae</taxon>
        <taxon>Desulfopila</taxon>
    </lineage>
</organism>
<dbReference type="EMBL" id="FRFE01000028">
    <property type="protein sequence ID" value="SHO51698.1"/>
    <property type="molecule type" value="Genomic_DNA"/>
</dbReference>
<keyword evidence="3" id="KW-1185">Reference proteome</keyword>
<gene>
    <name evidence="2" type="ORF">SAMN02745220_04171</name>
</gene>
<dbReference type="Proteomes" id="UP000184603">
    <property type="component" value="Unassembled WGS sequence"/>
</dbReference>
<accession>A0A1M7YGN9</accession>
<evidence type="ECO:0000313" key="3">
    <source>
        <dbReference type="Proteomes" id="UP000184603"/>
    </source>
</evidence>
<protein>
    <submittedName>
        <fullName evidence="2">CBS domain-containing protein</fullName>
    </submittedName>
</protein>
<dbReference type="RefSeq" id="WP_073615597.1">
    <property type="nucleotide sequence ID" value="NZ_FRFE01000028.1"/>
</dbReference>
<sequence length="149" mass="15784">MRLADVLDICRAKLVEVTAATSLGKAVQAISMADATGALVVGDDGLQGVVSRGDIIRLLATAPSSQQAWEGPVSVAITQRPEPIDPELPVGVVITTMNEAGWEYMPVVTTQGLVMVSLSNLLLAENSFLYGEVQHLQTYIDALHDAPND</sequence>
<reference evidence="2 3" key="1">
    <citation type="submission" date="2016-12" db="EMBL/GenBank/DDBJ databases">
        <authorList>
            <person name="Song W.-J."/>
            <person name="Kurnit D.M."/>
        </authorList>
    </citation>
    <scope>NUCLEOTIDE SEQUENCE [LARGE SCALE GENOMIC DNA]</scope>
    <source>
        <strain evidence="2 3">DSM 18488</strain>
    </source>
</reference>
<proteinExistence type="predicted"/>
<feature type="domain" description="CBS" evidence="1">
    <location>
        <begin position="8"/>
        <end position="60"/>
    </location>
</feature>